<dbReference type="Gene3D" id="3.30.2020.30">
    <property type="match status" value="1"/>
</dbReference>
<dbReference type="InterPro" id="IPR010376">
    <property type="entry name" value="GBBH-like_N"/>
</dbReference>
<dbReference type="Pfam" id="PF06155">
    <property type="entry name" value="GBBH-like_N"/>
    <property type="match status" value="1"/>
</dbReference>
<dbReference type="PANTHER" id="PTHR35303:SF8">
    <property type="entry name" value="GAMMA-BUTYROBETAINE HYDROXYLASE-LIKE N-TERMINAL DOMAIN-CONTAINING PROTEIN"/>
    <property type="match status" value="1"/>
</dbReference>
<dbReference type="PANTHER" id="PTHR35303">
    <property type="entry name" value="OS02G0197800 PROTEIN"/>
    <property type="match status" value="1"/>
</dbReference>
<accession>A0ABR7Z543</accession>
<evidence type="ECO:0000313" key="5">
    <source>
        <dbReference type="Proteomes" id="UP000805841"/>
    </source>
</evidence>
<evidence type="ECO:0000259" key="3">
    <source>
        <dbReference type="Pfam" id="PF06155"/>
    </source>
</evidence>
<gene>
    <name evidence="4" type="ORF">HAQ05_17565</name>
</gene>
<evidence type="ECO:0000256" key="1">
    <source>
        <dbReference type="ARBA" id="ARBA00022723"/>
    </source>
</evidence>
<proteinExistence type="predicted"/>
<dbReference type="Proteomes" id="UP000805841">
    <property type="component" value="Unassembled WGS sequence"/>
</dbReference>
<evidence type="ECO:0000256" key="2">
    <source>
        <dbReference type="ARBA" id="ARBA00023004"/>
    </source>
</evidence>
<evidence type="ECO:0000313" key="4">
    <source>
        <dbReference type="EMBL" id="MBD1600503.1"/>
    </source>
</evidence>
<feature type="domain" description="Gamma-butyrobetaine hydroxylase-like N-terminal" evidence="3">
    <location>
        <begin position="9"/>
        <end position="88"/>
    </location>
</feature>
<protein>
    <submittedName>
        <fullName evidence="4">DUF971 domain-containing protein</fullName>
    </submittedName>
</protein>
<keyword evidence="5" id="KW-1185">Reference proteome</keyword>
<dbReference type="EMBL" id="JAAOCA010000022">
    <property type="protein sequence ID" value="MBD1600503.1"/>
    <property type="molecule type" value="Genomic_DNA"/>
</dbReference>
<keyword evidence="1" id="KW-0479">Metal-binding</keyword>
<dbReference type="InterPro" id="IPR038492">
    <property type="entry name" value="GBBH-like_N_sf"/>
</dbReference>
<name>A0ABR7Z543_9PSED</name>
<organism evidence="4 5">
    <name type="scientific">Pseudomonas typographi</name>
    <dbReference type="NCBI Taxonomy" id="2715964"/>
    <lineage>
        <taxon>Bacteria</taxon>
        <taxon>Pseudomonadati</taxon>
        <taxon>Pseudomonadota</taxon>
        <taxon>Gammaproteobacteria</taxon>
        <taxon>Pseudomonadales</taxon>
        <taxon>Pseudomonadaceae</taxon>
        <taxon>Pseudomonas</taxon>
    </lineage>
</organism>
<dbReference type="RefSeq" id="WP_190422867.1">
    <property type="nucleotide sequence ID" value="NZ_JAAOCA010000022.1"/>
</dbReference>
<keyword evidence="2" id="KW-0408">Iron</keyword>
<reference evidence="4 5" key="1">
    <citation type="journal article" date="2020" name="Insects">
        <title>Bacteria Belonging to Pseudomonas typographi sp. nov. from the Bark Beetle Ips typographus Have Genomic Potential to Aid in the Host Ecology.</title>
        <authorList>
            <person name="Peral-Aranega E."/>
            <person name="Saati-Santamaria Z."/>
            <person name="Kolarik M."/>
            <person name="Rivas R."/>
            <person name="Garcia-Fraile P."/>
        </authorList>
    </citation>
    <scope>NUCLEOTIDE SEQUENCE [LARGE SCALE GENOMIC DNA]</scope>
    <source>
        <strain evidence="4 5">CA3A</strain>
    </source>
</reference>
<comment type="caution">
    <text evidence="4">The sequence shown here is derived from an EMBL/GenBank/DDBJ whole genome shotgun (WGS) entry which is preliminary data.</text>
</comment>
<sequence>MSGPRSIDNRRAARLVEIDWPGRGIQRLNYLQLRAACPCSTCRASRLRGVEEVTPVGVAVVQVNLQGYGVQLVFSDGHDRGIYPWAYLKGLG</sequence>